<evidence type="ECO:0000313" key="2">
    <source>
        <dbReference type="Proteomes" id="UP000675121"/>
    </source>
</evidence>
<protein>
    <submittedName>
        <fullName evidence="1">Uncharacterized protein</fullName>
    </submittedName>
</protein>
<reference evidence="1" key="1">
    <citation type="submission" date="2021-02" db="EMBL/GenBank/DDBJ databases">
        <authorList>
            <person name="Vanwijnsberghe S."/>
        </authorList>
    </citation>
    <scope>NUCLEOTIDE SEQUENCE</scope>
    <source>
        <strain evidence="1">R-70211</strain>
    </source>
</reference>
<sequence>MRALSVRQFSLCCDNVESQTLACDKLHHVEVCTLLGRGKARAPIRPITGRHSLSLGLMLASPTVSLAGHLPPSRQIGAGARDIGVPRSESCRPDRSGVCPSSVHLFPEGALTTCPEAVGKQPAIHLLVRVPQQLWLRVLNEDSTTVHLRCSCGTSLASTPIGCWQCRPRPCHQGAPSSEEYFVPGV</sequence>
<name>A0A9N8NAB2_9BURK</name>
<comment type="caution">
    <text evidence="1">The sequence shown here is derived from an EMBL/GenBank/DDBJ whole genome shotgun (WGS) entry which is preliminary data.</text>
</comment>
<dbReference type="AlphaFoldDB" id="A0A9N8NAB2"/>
<organism evidence="1 2">
    <name type="scientific">Paraburkholderia domus</name>
    <dbReference type="NCBI Taxonomy" id="2793075"/>
    <lineage>
        <taxon>Bacteria</taxon>
        <taxon>Pseudomonadati</taxon>
        <taxon>Pseudomonadota</taxon>
        <taxon>Betaproteobacteria</taxon>
        <taxon>Burkholderiales</taxon>
        <taxon>Burkholderiaceae</taxon>
        <taxon>Paraburkholderia</taxon>
    </lineage>
</organism>
<gene>
    <name evidence="1" type="ORF">R70211_07648</name>
</gene>
<keyword evidence="2" id="KW-1185">Reference proteome</keyword>
<dbReference type="Proteomes" id="UP000675121">
    <property type="component" value="Unassembled WGS sequence"/>
</dbReference>
<evidence type="ECO:0000313" key="1">
    <source>
        <dbReference type="EMBL" id="CAE6968991.1"/>
    </source>
</evidence>
<dbReference type="EMBL" id="CAJNAS010000050">
    <property type="protein sequence ID" value="CAE6968991.1"/>
    <property type="molecule type" value="Genomic_DNA"/>
</dbReference>
<accession>A0A9N8NAB2</accession>
<proteinExistence type="predicted"/>